<evidence type="ECO:0000256" key="1">
    <source>
        <dbReference type="SAM" id="MobiDB-lite"/>
    </source>
</evidence>
<organism evidence="2">
    <name type="scientific">Tanacetum cinerariifolium</name>
    <name type="common">Dalmatian daisy</name>
    <name type="synonym">Chrysanthemum cinerariifolium</name>
    <dbReference type="NCBI Taxonomy" id="118510"/>
    <lineage>
        <taxon>Eukaryota</taxon>
        <taxon>Viridiplantae</taxon>
        <taxon>Streptophyta</taxon>
        <taxon>Embryophyta</taxon>
        <taxon>Tracheophyta</taxon>
        <taxon>Spermatophyta</taxon>
        <taxon>Magnoliopsida</taxon>
        <taxon>eudicotyledons</taxon>
        <taxon>Gunneridae</taxon>
        <taxon>Pentapetalae</taxon>
        <taxon>asterids</taxon>
        <taxon>campanulids</taxon>
        <taxon>Asterales</taxon>
        <taxon>Asteraceae</taxon>
        <taxon>Asteroideae</taxon>
        <taxon>Anthemideae</taxon>
        <taxon>Anthemidinae</taxon>
        <taxon>Tanacetum</taxon>
    </lineage>
</organism>
<gene>
    <name evidence="2" type="ORF">Tci_062551</name>
</gene>
<feature type="region of interest" description="Disordered" evidence="1">
    <location>
        <begin position="87"/>
        <end position="114"/>
    </location>
</feature>
<reference evidence="2" key="1">
    <citation type="journal article" date="2019" name="Sci. Rep.">
        <title>Draft genome of Tanacetum cinerariifolium, the natural source of mosquito coil.</title>
        <authorList>
            <person name="Yamashiro T."/>
            <person name="Shiraishi A."/>
            <person name="Satake H."/>
            <person name="Nakayama K."/>
        </authorList>
    </citation>
    <scope>NUCLEOTIDE SEQUENCE</scope>
</reference>
<feature type="compositionally biased region" description="Polar residues" evidence="1">
    <location>
        <begin position="1"/>
        <end position="23"/>
    </location>
</feature>
<dbReference type="EMBL" id="BKCJ010010215">
    <property type="protein sequence ID" value="GEU90573.1"/>
    <property type="molecule type" value="Genomic_DNA"/>
</dbReference>
<proteinExistence type="predicted"/>
<feature type="compositionally biased region" description="Polar residues" evidence="1">
    <location>
        <begin position="87"/>
        <end position="101"/>
    </location>
</feature>
<accession>A0A6L2NWK6</accession>
<comment type="caution">
    <text evidence="2">The sequence shown here is derived from an EMBL/GenBank/DDBJ whole genome shotgun (WGS) entry which is preliminary data.</text>
</comment>
<evidence type="ECO:0000313" key="2">
    <source>
        <dbReference type="EMBL" id="GEU90573.1"/>
    </source>
</evidence>
<feature type="region of interest" description="Disordered" evidence="1">
    <location>
        <begin position="1"/>
        <end position="62"/>
    </location>
</feature>
<sequence>MSVKYQTYVNLTSSSEEQPNERTPTPPPRKKSLSPPQARSKSISSKSTHYTSSSSPSVYATPTHVAPPPKLYFVIPIKQEPQKLSLLQTSPNNPHVSTMGNYPSGPSNPSPPPRVLRPPLGFPNLPPGFEPLPSTQPLFVNINNNIPHLLNNAPSLENIYHPPQNLKNQDFPYPSNILDFVHPNDMPHLHIMFCQSYAPSMLSLLSLPLSMACDDGCRLSRLAIYILSRGKLLDLQLLRVDPSILYFEGFPVTINEICGVEWVKSARILAGQHVVVLAAMAGGHSMLKEDVDSLIKLKARIAFLKENESIEFHEPCFVYPSRSTMVFEDAVVGPIGSEKDGLNMSPSVIVAQVTNMSAPTMGSFLLHNYTCKEYMERANAGVVVAMIKKNLSFCVERDDHVSVKHHHVTYYCRIAFDHLQNKCFDVDGQKIPDHQRCDNIFSTRGVMSFGDMKKEVTVKRKDEEYSKELLTG</sequence>
<feature type="compositionally biased region" description="Low complexity" evidence="1">
    <location>
        <begin position="40"/>
        <end position="57"/>
    </location>
</feature>
<protein>
    <submittedName>
        <fullName evidence="2">Uncharacterized protein</fullName>
    </submittedName>
</protein>
<dbReference type="AlphaFoldDB" id="A0A6L2NWK6"/>
<name>A0A6L2NWK6_TANCI</name>